<gene>
    <name evidence="2" type="ORF">K933_14528</name>
</gene>
<accession>V4H9F9</accession>
<dbReference type="STRING" id="1324957.K933_14528"/>
<organism evidence="2 3">
    <name type="scientific">Candidatus Halobonum tyrrellensis G22</name>
    <dbReference type="NCBI Taxonomy" id="1324957"/>
    <lineage>
        <taxon>Archaea</taxon>
        <taxon>Methanobacteriati</taxon>
        <taxon>Methanobacteriota</taxon>
        <taxon>Stenosarchaea group</taxon>
        <taxon>Halobacteria</taxon>
        <taxon>Halobacteriales</taxon>
        <taxon>Haloferacaceae</taxon>
        <taxon>Candidatus Halobonum</taxon>
    </lineage>
</organism>
<dbReference type="AlphaFoldDB" id="V4H9F9"/>
<feature type="transmembrane region" description="Helical" evidence="1">
    <location>
        <begin position="21"/>
        <end position="42"/>
    </location>
</feature>
<keyword evidence="1" id="KW-0812">Transmembrane</keyword>
<keyword evidence="1" id="KW-0472">Membrane</keyword>
<sequence length="77" mass="7748">MSSTSQTVPIVRHAIGGIASGFTASVRATAFWVAALLPLSYLPLLATGFAGEHALAFLGLLAVNAVGIAVGSGHRTD</sequence>
<protein>
    <submittedName>
        <fullName evidence="2">Uncharacterized protein</fullName>
    </submittedName>
</protein>
<reference evidence="2 3" key="1">
    <citation type="journal article" date="2013" name="Genome Announc.">
        <title>Draft Genome Sequence of 'Candidatus Halobonum tyrrellensis' Strain G22, Isolated from the Hypersaline Waters of Lake Tyrrell, Australia.</title>
        <authorList>
            <person name="Ugalde J.A."/>
            <person name="Narasingarao P."/>
            <person name="Kuo S."/>
            <person name="Podell S."/>
            <person name="Allen E.E."/>
        </authorList>
    </citation>
    <scope>NUCLEOTIDE SEQUENCE [LARGE SCALE GENOMIC DNA]</scope>
    <source>
        <strain evidence="2 3">G22</strain>
    </source>
</reference>
<keyword evidence="3" id="KW-1185">Reference proteome</keyword>
<dbReference type="EMBL" id="ASGZ01000060">
    <property type="protein sequence ID" value="ESP87310.1"/>
    <property type="molecule type" value="Genomic_DNA"/>
</dbReference>
<name>V4H9F9_9EURY</name>
<comment type="caution">
    <text evidence="2">The sequence shown here is derived from an EMBL/GenBank/DDBJ whole genome shotgun (WGS) entry which is preliminary data.</text>
</comment>
<dbReference type="Pfam" id="PF26071">
    <property type="entry name" value="DUF8028"/>
    <property type="match status" value="1"/>
</dbReference>
<keyword evidence="1" id="KW-1133">Transmembrane helix</keyword>
<evidence type="ECO:0000313" key="2">
    <source>
        <dbReference type="EMBL" id="ESP87310.1"/>
    </source>
</evidence>
<feature type="transmembrane region" description="Helical" evidence="1">
    <location>
        <begin position="54"/>
        <end position="73"/>
    </location>
</feature>
<dbReference type="Proteomes" id="UP000017840">
    <property type="component" value="Unassembled WGS sequence"/>
</dbReference>
<proteinExistence type="predicted"/>
<evidence type="ECO:0000256" key="1">
    <source>
        <dbReference type="SAM" id="Phobius"/>
    </source>
</evidence>
<dbReference type="InterPro" id="IPR058341">
    <property type="entry name" value="DUF8028"/>
</dbReference>
<evidence type="ECO:0000313" key="3">
    <source>
        <dbReference type="Proteomes" id="UP000017840"/>
    </source>
</evidence>